<dbReference type="PANTHER" id="PTHR30538">
    <property type="entry name" value="LYSINE 2,3-AMINOMUTASE-RELATED"/>
    <property type="match status" value="1"/>
</dbReference>
<keyword evidence="12" id="KW-0413">Isomerase</keyword>
<comment type="cofactor">
    <cofactor evidence="3">
        <name>[4Fe-4S] cluster</name>
        <dbReference type="ChEBI" id="CHEBI:49883"/>
    </cofactor>
</comment>
<dbReference type="InterPro" id="IPR013785">
    <property type="entry name" value="Aldolase_TIM"/>
</dbReference>
<accession>A0ABT1G7U6</accession>
<keyword evidence="10" id="KW-0408">Iron</keyword>
<evidence type="ECO:0000256" key="1">
    <source>
        <dbReference type="ARBA" id="ARBA00001352"/>
    </source>
</evidence>
<proteinExistence type="inferred from homology"/>
<dbReference type="InterPro" id="IPR007197">
    <property type="entry name" value="rSAM"/>
</dbReference>
<dbReference type="PROSITE" id="PS51918">
    <property type="entry name" value="RADICAL_SAM"/>
    <property type="match status" value="1"/>
</dbReference>
<evidence type="ECO:0000313" key="16">
    <source>
        <dbReference type="Proteomes" id="UP001523550"/>
    </source>
</evidence>
<dbReference type="InterPro" id="IPR058240">
    <property type="entry name" value="rSAM_sf"/>
</dbReference>
<sequence length="348" mass="37985">MITPGTTARQPTSAPPHWQKLLQAGYRDAGELLSTLDLDPQAMGLSEQAQAQFPTRVPQGYVARMRYRDPEDPLLRQVLPVKAETRDHAGFVTDPVGDMASRQSTGVLKKYPGRALLITTGACAIHCRYCFRRHFPYGEENAARGRWEGALNAVAADPDIREVILSGGDPLSLSDQKLTPLIQGLGQIDHVKRLRIHTRLPVVLPERVDDDFIQLLSGFPGPVTVVLHANHGREIDDSVASAVHRLQGRGILLLNQAVLLRGVNDDVHSQQSLSEALSAIGVAPYYLHQLDPVAGAAHFQVSDREALSIMAALRRQAPGYMVPRLVREVPGEASKTPIESAGPLETDD</sequence>
<dbReference type="NCBIfam" id="TIGR03821">
    <property type="entry name" value="EFP_modif_epmB"/>
    <property type="match status" value="1"/>
</dbReference>
<keyword evidence="7" id="KW-0949">S-adenosyl-L-methionine</keyword>
<evidence type="ECO:0000256" key="8">
    <source>
        <dbReference type="ARBA" id="ARBA00022723"/>
    </source>
</evidence>
<gene>
    <name evidence="15" type="ORF">J2T60_001087</name>
</gene>
<evidence type="ECO:0000259" key="14">
    <source>
        <dbReference type="PROSITE" id="PS51918"/>
    </source>
</evidence>
<comment type="catalytic activity">
    <reaction evidence="1">
        <text>L-lysine = D-beta-lysine</text>
        <dbReference type="Rhea" id="RHEA:44148"/>
        <dbReference type="ChEBI" id="CHEBI:32551"/>
        <dbReference type="ChEBI" id="CHEBI:84138"/>
    </reaction>
</comment>
<dbReference type="NCBIfam" id="TIGR00238">
    <property type="entry name" value="KamA family radical SAM protein"/>
    <property type="match status" value="1"/>
</dbReference>
<dbReference type="SFLD" id="SFLDS00029">
    <property type="entry name" value="Radical_SAM"/>
    <property type="match status" value="1"/>
</dbReference>
<name>A0ABT1G7U6_9GAMM</name>
<dbReference type="SFLD" id="SFLDG01070">
    <property type="entry name" value="PLP-dependent"/>
    <property type="match status" value="1"/>
</dbReference>
<dbReference type="InterPro" id="IPR003739">
    <property type="entry name" value="Lys_aminomutase/Glu_NH3_mut"/>
</dbReference>
<organism evidence="15 16">
    <name type="scientific">Natronospira proteinivora</name>
    <dbReference type="NCBI Taxonomy" id="1807133"/>
    <lineage>
        <taxon>Bacteria</taxon>
        <taxon>Pseudomonadati</taxon>
        <taxon>Pseudomonadota</taxon>
        <taxon>Gammaproteobacteria</taxon>
        <taxon>Natronospirales</taxon>
        <taxon>Natronospiraceae</taxon>
        <taxon>Natronospira</taxon>
    </lineage>
</organism>
<evidence type="ECO:0000256" key="7">
    <source>
        <dbReference type="ARBA" id="ARBA00022691"/>
    </source>
</evidence>
<evidence type="ECO:0000256" key="3">
    <source>
        <dbReference type="ARBA" id="ARBA00001966"/>
    </source>
</evidence>
<evidence type="ECO:0000256" key="9">
    <source>
        <dbReference type="ARBA" id="ARBA00022898"/>
    </source>
</evidence>
<dbReference type="Gene3D" id="3.20.20.70">
    <property type="entry name" value="Aldolase class I"/>
    <property type="match status" value="1"/>
</dbReference>
<reference evidence="15 16" key="1">
    <citation type="submission" date="2022-03" db="EMBL/GenBank/DDBJ databases">
        <title>Genomic Encyclopedia of Type Strains, Phase III (KMG-III): the genomes of soil and plant-associated and newly described type strains.</title>
        <authorList>
            <person name="Whitman W."/>
        </authorList>
    </citation>
    <scope>NUCLEOTIDE SEQUENCE [LARGE SCALE GENOMIC DNA]</scope>
    <source>
        <strain evidence="15 16">BSker1</strain>
    </source>
</reference>
<keyword evidence="11" id="KW-0411">Iron-sulfur</keyword>
<evidence type="ECO:0000256" key="11">
    <source>
        <dbReference type="ARBA" id="ARBA00023014"/>
    </source>
</evidence>
<dbReference type="CDD" id="cd01335">
    <property type="entry name" value="Radical_SAM"/>
    <property type="match status" value="1"/>
</dbReference>
<dbReference type="InterPro" id="IPR022462">
    <property type="entry name" value="EpmB"/>
</dbReference>
<keyword evidence="16" id="KW-1185">Reference proteome</keyword>
<dbReference type="RefSeq" id="WP_253446515.1">
    <property type="nucleotide sequence ID" value="NZ_JALJYF010000001.1"/>
</dbReference>
<keyword evidence="8" id="KW-0479">Metal-binding</keyword>
<protein>
    <recommendedName>
        <fullName evidence="5">L-lysine 2,3-aminomutase</fullName>
    </recommendedName>
    <alternativeName>
        <fullName evidence="13">EF-P post-translational modification enzyme B</fullName>
    </alternativeName>
</protein>
<evidence type="ECO:0000256" key="13">
    <source>
        <dbReference type="ARBA" id="ARBA00030756"/>
    </source>
</evidence>
<keyword evidence="9" id="KW-0663">Pyridoxal phosphate</keyword>
<evidence type="ECO:0000256" key="2">
    <source>
        <dbReference type="ARBA" id="ARBA00001933"/>
    </source>
</evidence>
<keyword evidence="6" id="KW-0004">4Fe-4S</keyword>
<evidence type="ECO:0000256" key="12">
    <source>
        <dbReference type="ARBA" id="ARBA00023235"/>
    </source>
</evidence>
<evidence type="ECO:0000313" key="15">
    <source>
        <dbReference type="EMBL" id="MCP1727122.1"/>
    </source>
</evidence>
<evidence type="ECO:0000256" key="5">
    <source>
        <dbReference type="ARBA" id="ARBA00022363"/>
    </source>
</evidence>
<dbReference type="EMBL" id="JALJYF010000001">
    <property type="protein sequence ID" value="MCP1727122.1"/>
    <property type="molecule type" value="Genomic_DNA"/>
</dbReference>
<comment type="caution">
    <text evidence="15">The sequence shown here is derived from an EMBL/GenBank/DDBJ whole genome shotgun (WGS) entry which is preliminary data.</text>
</comment>
<dbReference type="PIRSF" id="PIRSF004911">
    <property type="entry name" value="DUF160"/>
    <property type="match status" value="1"/>
</dbReference>
<dbReference type="SFLD" id="SFLDF00314">
    <property type="entry name" value="L-lysine_2_3-aminomutase_(yjeK"/>
    <property type="match status" value="1"/>
</dbReference>
<dbReference type="SUPFAM" id="SSF102114">
    <property type="entry name" value="Radical SAM enzymes"/>
    <property type="match status" value="1"/>
</dbReference>
<feature type="domain" description="Radical SAM core" evidence="14">
    <location>
        <begin position="109"/>
        <end position="324"/>
    </location>
</feature>
<evidence type="ECO:0000256" key="10">
    <source>
        <dbReference type="ARBA" id="ARBA00023004"/>
    </source>
</evidence>
<comment type="cofactor">
    <cofactor evidence="2">
        <name>pyridoxal 5'-phosphate</name>
        <dbReference type="ChEBI" id="CHEBI:597326"/>
    </cofactor>
</comment>
<evidence type="ECO:0000256" key="4">
    <source>
        <dbReference type="ARBA" id="ARBA00008703"/>
    </source>
</evidence>
<evidence type="ECO:0000256" key="6">
    <source>
        <dbReference type="ARBA" id="ARBA00022485"/>
    </source>
</evidence>
<comment type="similarity">
    <text evidence="4">Belongs to the radical SAM superfamily. KamA family.</text>
</comment>
<dbReference type="Proteomes" id="UP001523550">
    <property type="component" value="Unassembled WGS sequence"/>
</dbReference>
<dbReference type="PANTHER" id="PTHR30538:SF1">
    <property type="entry name" value="L-LYSINE 2,3-AMINOMUTASE"/>
    <property type="match status" value="1"/>
</dbReference>